<sequence>MKLNSAVKSQKVARRYRKKTNFSLALTSASAKKEVNPNVYSNRRRKLTLSSNSANIHVIKIKKLIGFDRVPENDITEKMSEAYPSKFKQRQQVFSEESSSRSLQSDFVVFRRCY</sequence>
<keyword evidence="1" id="KW-1185">Reference proteome</keyword>
<name>A0A915IW43_ROMCU</name>
<protein>
    <submittedName>
        <fullName evidence="2">Uncharacterized protein</fullName>
    </submittedName>
</protein>
<accession>A0A915IW43</accession>
<organism evidence="1 2">
    <name type="scientific">Romanomermis culicivorax</name>
    <name type="common">Nematode worm</name>
    <dbReference type="NCBI Taxonomy" id="13658"/>
    <lineage>
        <taxon>Eukaryota</taxon>
        <taxon>Metazoa</taxon>
        <taxon>Ecdysozoa</taxon>
        <taxon>Nematoda</taxon>
        <taxon>Enoplea</taxon>
        <taxon>Dorylaimia</taxon>
        <taxon>Mermithida</taxon>
        <taxon>Mermithoidea</taxon>
        <taxon>Mermithidae</taxon>
        <taxon>Romanomermis</taxon>
    </lineage>
</organism>
<dbReference type="WBParaSite" id="nRc.2.0.1.t18415-RA">
    <property type="protein sequence ID" value="nRc.2.0.1.t18415-RA"/>
    <property type="gene ID" value="nRc.2.0.1.g18415"/>
</dbReference>
<dbReference type="Proteomes" id="UP000887565">
    <property type="component" value="Unplaced"/>
</dbReference>
<evidence type="ECO:0000313" key="1">
    <source>
        <dbReference type="Proteomes" id="UP000887565"/>
    </source>
</evidence>
<proteinExistence type="predicted"/>
<evidence type="ECO:0000313" key="2">
    <source>
        <dbReference type="WBParaSite" id="nRc.2.0.1.t18415-RA"/>
    </source>
</evidence>
<dbReference type="AlphaFoldDB" id="A0A915IW43"/>
<reference evidence="2" key="1">
    <citation type="submission" date="2022-11" db="UniProtKB">
        <authorList>
            <consortium name="WormBaseParasite"/>
        </authorList>
    </citation>
    <scope>IDENTIFICATION</scope>
</reference>